<reference evidence="2 3" key="1">
    <citation type="submission" date="2019-03" db="EMBL/GenBank/DDBJ databases">
        <title>Genomic Encyclopedia of Type Strains, Phase III (KMG-III): the genomes of soil and plant-associated and newly described type strains.</title>
        <authorList>
            <person name="Whitman W."/>
        </authorList>
    </citation>
    <scope>NUCLEOTIDE SEQUENCE [LARGE SCALE GENOMIC DNA]</scope>
    <source>
        <strain evidence="2 3">CGMCC 1.7660</strain>
    </source>
</reference>
<keyword evidence="1" id="KW-0472">Membrane</keyword>
<keyword evidence="1" id="KW-1133">Transmembrane helix</keyword>
<feature type="transmembrane region" description="Helical" evidence="1">
    <location>
        <begin position="28"/>
        <end position="46"/>
    </location>
</feature>
<proteinExistence type="predicted"/>
<evidence type="ECO:0000313" key="3">
    <source>
        <dbReference type="Proteomes" id="UP000295783"/>
    </source>
</evidence>
<comment type="caution">
    <text evidence="2">The sequence shown here is derived from an EMBL/GenBank/DDBJ whole genome shotgun (WGS) entry which is preliminary data.</text>
</comment>
<protein>
    <submittedName>
        <fullName evidence="2">Uncharacterized protein</fullName>
    </submittedName>
</protein>
<dbReference type="EMBL" id="SNYW01000007">
    <property type="protein sequence ID" value="TDQ83194.1"/>
    <property type="molecule type" value="Genomic_DNA"/>
</dbReference>
<name>A0A4R6WPS8_9PROT</name>
<gene>
    <name evidence="2" type="ORF">A8950_1479</name>
</gene>
<sequence length="56" mass="6452">MFYVIFWIVMAVAIGLLAKKFRRNPYLWGLYALVIWPIALVNLLIVGESNSYSSDD</sequence>
<keyword evidence="1" id="KW-0812">Transmembrane</keyword>
<evidence type="ECO:0000313" key="2">
    <source>
        <dbReference type="EMBL" id="TDQ83194.1"/>
    </source>
</evidence>
<keyword evidence="3" id="KW-1185">Reference proteome</keyword>
<dbReference type="Proteomes" id="UP000295783">
    <property type="component" value="Unassembled WGS sequence"/>
</dbReference>
<dbReference type="AlphaFoldDB" id="A0A4R6WPS8"/>
<dbReference type="RefSeq" id="WP_166645045.1">
    <property type="nucleotide sequence ID" value="NZ_SNYW01000007.1"/>
</dbReference>
<accession>A0A4R6WPS8</accession>
<evidence type="ECO:0000256" key="1">
    <source>
        <dbReference type="SAM" id="Phobius"/>
    </source>
</evidence>
<organism evidence="2 3">
    <name type="scientific">Dongia mobilis</name>
    <dbReference type="NCBI Taxonomy" id="578943"/>
    <lineage>
        <taxon>Bacteria</taxon>
        <taxon>Pseudomonadati</taxon>
        <taxon>Pseudomonadota</taxon>
        <taxon>Alphaproteobacteria</taxon>
        <taxon>Rhodospirillales</taxon>
        <taxon>Dongiaceae</taxon>
        <taxon>Dongia</taxon>
    </lineage>
</organism>